<evidence type="ECO:0000259" key="3">
    <source>
        <dbReference type="PROSITE" id="PS50892"/>
    </source>
</evidence>
<protein>
    <recommendedName>
        <fullName evidence="3">V-SNARE coiled-coil homology domain-containing protein</fullName>
    </recommendedName>
</protein>
<feature type="compositionally biased region" description="Basic and acidic residues" evidence="2">
    <location>
        <begin position="1076"/>
        <end position="1101"/>
    </location>
</feature>
<feature type="region of interest" description="Disordered" evidence="2">
    <location>
        <begin position="1021"/>
        <end position="1101"/>
    </location>
</feature>
<dbReference type="PANTHER" id="PTHR45806">
    <property type="entry name" value="SYNAPTOBREVIN HOMOLOG YKT6"/>
    <property type="match status" value="1"/>
</dbReference>
<reference evidence="4" key="1">
    <citation type="submission" date="2021-01" db="EMBL/GenBank/DDBJ databases">
        <authorList>
            <person name="Corre E."/>
            <person name="Pelletier E."/>
            <person name="Niang G."/>
            <person name="Scheremetjew M."/>
            <person name="Finn R."/>
            <person name="Kale V."/>
            <person name="Holt S."/>
            <person name="Cochrane G."/>
            <person name="Meng A."/>
            <person name="Brown T."/>
            <person name="Cohen L."/>
        </authorList>
    </citation>
    <scope>NUCLEOTIDE SEQUENCE</scope>
    <source>
        <strain evidence="4">Isolate 1302-5</strain>
    </source>
</reference>
<feature type="compositionally biased region" description="Basic and acidic residues" evidence="2">
    <location>
        <begin position="1055"/>
        <end position="1064"/>
    </location>
</feature>
<dbReference type="PANTHER" id="PTHR45806:SF1">
    <property type="entry name" value="SYNAPTOBREVIN HOMOLOG YKT6"/>
    <property type="match status" value="1"/>
</dbReference>
<dbReference type="GO" id="GO:0005794">
    <property type="term" value="C:Golgi apparatus"/>
    <property type="evidence" value="ECO:0007669"/>
    <property type="project" value="TreeGrafter"/>
</dbReference>
<dbReference type="CDD" id="cd15843">
    <property type="entry name" value="R-SNARE"/>
    <property type="match status" value="1"/>
</dbReference>
<dbReference type="Gene3D" id="3.30.450.50">
    <property type="entry name" value="Longin domain"/>
    <property type="match status" value="1"/>
</dbReference>
<name>A0A7S4MQX3_9STRA</name>
<dbReference type="CDD" id="cd15841">
    <property type="entry name" value="SNARE_Qc"/>
    <property type="match status" value="1"/>
</dbReference>
<dbReference type="Pfam" id="PF00957">
    <property type="entry name" value="Synaptobrevin"/>
    <property type="match status" value="1"/>
</dbReference>
<organism evidence="4">
    <name type="scientific">Odontella aurita</name>
    <dbReference type="NCBI Taxonomy" id="265563"/>
    <lineage>
        <taxon>Eukaryota</taxon>
        <taxon>Sar</taxon>
        <taxon>Stramenopiles</taxon>
        <taxon>Ochrophyta</taxon>
        <taxon>Bacillariophyta</taxon>
        <taxon>Mediophyceae</taxon>
        <taxon>Biddulphiophycidae</taxon>
        <taxon>Eupodiscales</taxon>
        <taxon>Odontellaceae</taxon>
        <taxon>Odontella</taxon>
    </lineage>
</organism>
<dbReference type="PROSITE" id="PS50892">
    <property type="entry name" value="V_SNARE"/>
    <property type="match status" value="1"/>
</dbReference>
<evidence type="ECO:0000256" key="1">
    <source>
        <dbReference type="PROSITE-ProRule" id="PRU00290"/>
    </source>
</evidence>
<accession>A0A7S4MQX3</accession>
<dbReference type="InterPro" id="IPR042855">
    <property type="entry name" value="V_SNARE_CC"/>
</dbReference>
<proteinExistence type="predicted"/>
<sequence length="1254" mass="138403">MHPKSSASHRFQANRFERQVDKALSVVKTILDTTRNPRHAAQEEHTYSDKYGLAELLTNTGISASISVLDRMGLDAKNLLQLQQVAKIHERAVSLRFDAEVSCEFIEEKVVDVEGKHRSIADEQESEQSNGIVAKITKLASKRRVVTKVTEHHWKVGLDYVVCAHSGSDTEKDKFILQRRSSHANIVTAGNKASPLPAKQRVNPIKTTLTWLLQNISPDGTCSFHIDWTAETCRTPRHNENIYEALCFFEGMRDWSNQVRECLIKHALEDSAIAATEGVGPASVQSEARVHLYSITDEGAFIPVLPLFENIETEGGDEGWFGPLEPAPTSPTLASIKASGRSRPLLSVADVELFLGEERRSLNVKIHRIKEIFPSADGNGVVSAAESILVLLCLHMQSIADHFVDGVDYIESMLRMQLIKAIGKEVQASDFAEYVRFHYQKYLNDEHALKPFSYAIRSPCHDPDGMLSIEKCNNKTNEPIMTITRKLDGDAPPMYFPISAATAVEFKGDRYLHAWVSHCFAGQQEDSYQLAARARQFSSFLLLVGKISGPLRFEPLDAIILQSRDEVLVPLLLQQLPSPKDFRDAISSLSSEQKRFAMSFREMQLEGSVFAVCCIRLKPQLEALLRLPSNALTKEIQLMQDLMSLFVDYQIPSDLLSFDGPEDVSVATKVNIVRGHVGSVMAVVGEVKERELEAVQKAAFGSKQLHRLAAASKDTNQQAILPDNKLRCVLVFRLEAGPPESPTLLAKCEHAPQSDAHSATSAVAGALCGARNQNCADAVSMVVTNDPPVQARDPGGLGSFKMVQSATHRIMYGADTDGLCLAVLTGLQYPSRKAVRMLAELYGHYSEQFDLRAKSAATDSLIRNSTPKLAAMCKIYDDHGDVDRAQSLIDKVDDVKAQMQDNIAAILTNTEQAESLAERSDALTEQASVFKKNSTDLRRQMRYKQMGLAPVMKLGRMVAGQSRHRQTPSVARPAADKVLHQSASLTGKQHAPDPTMLPHQTAVLDNLDRAAARVGQMATDINEELGQQNKLTRDLASAGEKPKSSGSCASQTDDATTRIEESRFEAAPSSTSNGKIDAESKTSGGTEDRKTAGARAAEDPRGLVDFTQIPKMLDAKFGELDNENALRATTVATGDVWIKKYRRSVLAKTTKSVLRKDDRRSERERALDLLDALSRSGSLPLEWAELHVIVAATHNFNLGLMDTVICDNVNPIEKMERSTLLVASTIHNKDPVELLRDDGQIGRAKQFHPDLFRR</sequence>
<dbReference type="InterPro" id="IPR011012">
    <property type="entry name" value="Longin-like_dom_sf"/>
</dbReference>
<dbReference type="AlphaFoldDB" id="A0A7S4MQX3"/>
<dbReference type="SUPFAM" id="SSF64356">
    <property type="entry name" value="SNARE-like"/>
    <property type="match status" value="1"/>
</dbReference>
<dbReference type="GO" id="GO:0006888">
    <property type="term" value="P:endoplasmic reticulum to Golgi vesicle-mediated transport"/>
    <property type="evidence" value="ECO:0007669"/>
    <property type="project" value="TreeGrafter"/>
</dbReference>
<dbReference type="GO" id="GO:0005484">
    <property type="term" value="F:SNAP receptor activity"/>
    <property type="evidence" value="ECO:0007669"/>
    <property type="project" value="TreeGrafter"/>
</dbReference>
<dbReference type="EMBL" id="HBKQ01021464">
    <property type="protein sequence ID" value="CAE2237755.1"/>
    <property type="molecule type" value="Transcribed_RNA"/>
</dbReference>
<feature type="compositionally biased region" description="Polar residues" evidence="2">
    <location>
        <begin position="1044"/>
        <end position="1054"/>
    </location>
</feature>
<evidence type="ECO:0000256" key="2">
    <source>
        <dbReference type="SAM" id="MobiDB-lite"/>
    </source>
</evidence>
<gene>
    <name evidence="4" type="ORF">OAUR00152_LOCUS14554</name>
</gene>
<evidence type="ECO:0000313" key="4">
    <source>
        <dbReference type="EMBL" id="CAE2237755.1"/>
    </source>
</evidence>
<feature type="domain" description="V-SNARE coiled-coil homology" evidence="3">
    <location>
        <begin position="884"/>
        <end position="944"/>
    </location>
</feature>
<dbReference type="SUPFAM" id="SSF58038">
    <property type="entry name" value="SNARE fusion complex"/>
    <property type="match status" value="1"/>
</dbReference>
<keyword evidence="1" id="KW-0175">Coiled coil</keyword>